<name>A0ABV1JJG3_9ACTN</name>
<dbReference type="RefSeq" id="WP_349227957.1">
    <property type="nucleotide sequence ID" value="NZ_JBBNOP010000020.1"/>
</dbReference>
<organism evidence="1 2">
    <name type="scientific">Raoultibacter massiliensis</name>
    <dbReference type="NCBI Taxonomy" id="1852371"/>
    <lineage>
        <taxon>Bacteria</taxon>
        <taxon>Bacillati</taxon>
        <taxon>Actinomycetota</taxon>
        <taxon>Coriobacteriia</taxon>
        <taxon>Eggerthellales</taxon>
        <taxon>Eggerthellaceae</taxon>
        <taxon>Raoultibacter</taxon>
    </lineage>
</organism>
<protein>
    <submittedName>
        <fullName evidence="1">S4A5 electrogenic sodium bicarbonate cotransporter 4</fullName>
    </submittedName>
</protein>
<keyword evidence="2" id="KW-1185">Reference proteome</keyword>
<proteinExistence type="predicted"/>
<accession>A0ABV1JJG3</accession>
<reference evidence="1 2" key="1">
    <citation type="submission" date="2024-04" db="EMBL/GenBank/DDBJ databases">
        <title>Human intestinal bacterial collection.</title>
        <authorList>
            <person name="Pauvert C."/>
            <person name="Hitch T.C.A."/>
            <person name="Clavel T."/>
        </authorList>
    </citation>
    <scope>NUCLEOTIDE SEQUENCE [LARGE SCALE GENOMIC DNA]</scope>
    <source>
        <strain evidence="1 2">CLA-KB-H42</strain>
    </source>
</reference>
<dbReference type="EMBL" id="JBBNOP010000020">
    <property type="protein sequence ID" value="MEQ3364247.1"/>
    <property type="molecule type" value="Genomic_DNA"/>
</dbReference>
<dbReference type="Proteomes" id="UP001487305">
    <property type="component" value="Unassembled WGS sequence"/>
</dbReference>
<evidence type="ECO:0000313" key="1">
    <source>
        <dbReference type="EMBL" id="MEQ3364247.1"/>
    </source>
</evidence>
<comment type="caution">
    <text evidence="1">The sequence shown here is derived from an EMBL/GenBank/DDBJ whole genome shotgun (WGS) entry which is preliminary data.</text>
</comment>
<evidence type="ECO:0000313" key="2">
    <source>
        <dbReference type="Proteomes" id="UP001487305"/>
    </source>
</evidence>
<sequence>MNERRGSVRIGPISLLTLIIVLCLAVMAVLAVTTSQATYAVTARQASFTEDTYENEASAQKFVAALDGFLARERYAKSSQSEAMASLERELPNLAVQAVDGDTKAAASIDEATVSASFTSPSGRTLDIELGINARLEYSIEQWKATTPSTSEGAPETLWTGAE</sequence>
<gene>
    <name evidence="1" type="ORF">AAA083_14805</name>
</gene>